<dbReference type="NCBIfam" id="TIGR03344">
    <property type="entry name" value="VI_effect_Hcp1"/>
    <property type="match status" value="1"/>
</dbReference>
<dbReference type="SUPFAM" id="SSF141452">
    <property type="entry name" value="Hcp1-like"/>
    <property type="match status" value="1"/>
</dbReference>
<dbReference type="Proteomes" id="UP000839639">
    <property type="component" value="Unassembled WGS sequence"/>
</dbReference>
<dbReference type="InterPro" id="IPR052947">
    <property type="entry name" value="T6SS_Hcp1_domain"/>
</dbReference>
<reference evidence="2" key="3">
    <citation type="submission" date="2018-07" db="EMBL/GenBank/DDBJ databases">
        <authorList>
            <consortium name="NCBI Pathogen Detection Project"/>
        </authorList>
    </citation>
    <scope>NUCLEOTIDE SEQUENCE</scope>
    <source>
        <strain evidence="2">10-8458</strain>
    </source>
</reference>
<gene>
    <name evidence="1" type="ORF">DPK62_24430</name>
    <name evidence="2" type="ORF">G4I95_004443</name>
</gene>
<dbReference type="PANTHER" id="PTHR34319:SF7">
    <property type="entry name" value="HNH ENDONUCLEASE DOMAIN-CONTAINING PROTEIN"/>
    <property type="match status" value="1"/>
</dbReference>
<dbReference type="InterPro" id="IPR008514">
    <property type="entry name" value="T6SS_Hcp"/>
</dbReference>
<sequence>MANLVYLTLNGDLQGLISAGCSSVQSIGNKAQLAHLDEIMVTSLSHGLSRDQNVNHQVLTISKPVDKSSPLLGKTISENECLTCDFAFYRTNRSGMNELYYKLKLTNARISNIGLSVPHTITDSGGQPEESISFSYESINWEHCIAGTSAYSLWSERLF</sequence>
<evidence type="ECO:0000313" key="2">
    <source>
        <dbReference type="EMBL" id="HAE6197148.1"/>
    </source>
</evidence>
<reference evidence="1" key="2">
    <citation type="submission" date="2018-06" db="EMBL/GenBank/DDBJ databases">
        <authorList>
            <person name="Ashton P.M."/>
            <person name="Dallman T."/>
            <person name="Nair S."/>
            <person name="De Pinna E."/>
            <person name="Peters T."/>
            <person name="Grant K."/>
        </authorList>
    </citation>
    <scope>NUCLEOTIDE SEQUENCE [LARGE SCALE GENOMIC DNA]</scope>
    <source>
        <strain evidence="1">149361</strain>
    </source>
</reference>
<name>A0A5W2M2M6_SALET</name>
<protein>
    <submittedName>
        <fullName evidence="2">Hcp family type VI secretion system effector</fullName>
    </submittedName>
    <submittedName>
        <fullName evidence="1">Type VI secretion system tube protein Hcp</fullName>
    </submittedName>
</protein>
<organism evidence="1">
    <name type="scientific">Salmonella enterica subsp. enterica serovar Lattenkamp</name>
    <dbReference type="NCBI Taxonomy" id="2564671"/>
    <lineage>
        <taxon>Bacteria</taxon>
        <taxon>Pseudomonadati</taxon>
        <taxon>Pseudomonadota</taxon>
        <taxon>Gammaproteobacteria</taxon>
        <taxon>Enterobacterales</taxon>
        <taxon>Enterobacteriaceae</taxon>
        <taxon>Salmonella</taxon>
    </lineage>
</organism>
<dbReference type="PANTHER" id="PTHR34319">
    <property type="entry name" value="MAJOR EXPORTED PROTEIN"/>
    <property type="match status" value="1"/>
</dbReference>
<comment type="caution">
    <text evidence="1">The sequence shown here is derived from an EMBL/GenBank/DDBJ whole genome shotgun (WGS) entry which is preliminary data.</text>
</comment>
<dbReference type="EMBL" id="AAHIJD010000068">
    <property type="protein sequence ID" value="EBW4471651.1"/>
    <property type="molecule type" value="Genomic_DNA"/>
</dbReference>
<dbReference type="Pfam" id="PF05638">
    <property type="entry name" value="T6SS_HCP"/>
    <property type="match status" value="1"/>
</dbReference>
<proteinExistence type="predicted"/>
<dbReference type="Gene3D" id="2.30.110.20">
    <property type="entry name" value="Hcp1-like"/>
    <property type="match status" value="1"/>
</dbReference>
<accession>A0A5W2M2M6</accession>
<reference evidence="2" key="1">
    <citation type="journal article" date="2018" name="Genome Biol.">
        <title>SKESA: strategic k-mer extension for scrupulous assemblies.</title>
        <authorList>
            <person name="Souvorov A."/>
            <person name="Agarwala R."/>
            <person name="Lipman D.J."/>
        </authorList>
    </citation>
    <scope>NUCLEOTIDE SEQUENCE</scope>
    <source>
        <strain evidence="2">10-8458</strain>
    </source>
</reference>
<dbReference type="AlphaFoldDB" id="A0A5W2M2M6"/>
<dbReference type="EMBL" id="DAASNA010000024">
    <property type="protein sequence ID" value="HAE6197148.1"/>
    <property type="molecule type" value="Genomic_DNA"/>
</dbReference>
<evidence type="ECO:0000313" key="1">
    <source>
        <dbReference type="EMBL" id="EBW4471651.1"/>
    </source>
</evidence>
<dbReference type="InterPro" id="IPR036624">
    <property type="entry name" value="Hcp1-lik_sf"/>
</dbReference>